<keyword evidence="3" id="KW-1185">Reference proteome</keyword>
<dbReference type="GO" id="GO:0005829">
    <property type="term" value="C:cytosol"/>
    <property type="evidence" value="ECO:0007669"/>
    <property type="project" value="TreeGrafter"/>
</dbReference>
<organism evidence="2 3">
    <name type="scientific">Thiospirochaeta perfilievii</name>
    <dbReference type="NCBI Taxonomy" id="252967"/>
    <lineage>
        <taxon>Bacteria</taxon>
        <taxon>Pseudomonadati</taxon>
        <taxon>Spirochaetota</taxon>
        <taxon>Spirochaetia</taxon>
        <taxon>Spirochaetales</taxon>
        <taxon>Spirochaetaceae</taxon>
        <taxon>Thiospirochaeta</taxon>
    </lineage>
</organism>
<name>A0A5C1QI28_9SPIO</name>
<reference evidence="2 3" key="2">
    <citation type="submission" date="2019-09" db="EMBL/GenBank/DDBJ databases">
        <title>Complete Genome Sequence and Methylome Analysis of free living Spirochaetas.</title>
        <authorList>
            <person name="Leshcheva N."/>
            <person name="Mikheeva N."/>
        </authorList>
    </citation>
    <scope>NUCLEOTIDE SEQUENCE [LARGE SCALE GENOMIC DNA]</scope>
    <source>
        <strain evidence="2 3">P</strain>
    </source>
</reference>
<dbReference type="SUPFAM" id="SSF89550">
    <property type="entry name" value="PHP domain-like"/>
    <property type="match status" value="1"/>
</dbReference>
<dbReference type="InterPro" id="IPR016195">
    <property type="entry name" value="Pol/histidinol_Pase-like"/>
</dbReference>
<dbReference type="Gene3D" id="3.20.20.140">
    <property type="entry name" value="Metal-dependent hydrolases"/>
    <property type="match status" value="1"/>
</dbReference>
<sequence length="325" mass="37567">MKKSIFNDLLIIIGDKDELSSNIIEILNRSALEYIIVSNIRESIYENLYGFQFPKFSSSPYPYIVVDDLVARKIKRYNLIIDKELELWDNHIHTQLAYCSENMSVEKNIKLAKLFGLKGIRITEHADHLYFNSSNYSDIECYTKGISYSFKEDYRIKEFLEYKKKFSDDFVEFGVEVGIDFNGELLIDPEDLQHFDYILGAIHVLKECTANGFISTLEKLLKHDIDVLAHPFRIFKRSGVAVPNQLFKPVAKLLKEYNTAAEINFHTNEPPVDFIKECLSLGVKFSFGSDSHNLAEIGDFSYQLNLLKEAGFFGDLKEIMWSKIT</sequence>
<dbReference type="Proteomes" id="UP000323824">
    <property type="component" value="Chromosome"/>
</dbReference>
<dbReference type="PANTHER" id="PTHR36928">
    <property type="entry name" value="PHOSPHATASE YCDX-RELATED"/>
    <property type="match status" value="1"/>
</dbReference>
<dbReference type="GO" id="GO:0042578">
    <property type="term" value="F:phosphoric ester hydrolase activity"/>
    <property type="evidence" value="ECO:0007669"/>
    <property type="project" value="TreeGrafter"/>
</dbReference>
<dbReference type="OrthoDB" id="9808747at2"/>
<proteinExistence type="predicted"/>
<dbReference type="Pfam" id="PF02811">
    <property type="entry name" value="PHP"/>
    <property type="match status" value="1"/>
</dbReference>
<dbReference type="PANTHER" id="PTHR36928:SF1">
    <property type="entry name" value="PHOSPHATASE YCDX-RELATED"/>
    <property type="match status" value="1"/>
</dbReference>
<dbReference type="AlphaFoldDB" id="A0A5C1QI28"/>
<dbReference type="EMBL" id="CP035807">
    <property type="protein sequence ID" value="QEN05902.1"/>
    <property type="molecule type" value="Genomic_DNA"/>
</dbReference>
<dbReference type="KEGG" id="sper:EW093_14770"/>
<feature type="domain" description="PHP" evidence="1">
    <location>
        <begin position="89"/>
        <end position="264"/>
    </location>
</feature>
<dbReference type="RefSeq" id="WP_149569136.1">
    <property type="nucleotide sequence ID" value="NZ_CP035807.1"/>
</dbReference>
<reference evidence="2 3" key="1">
    <citation type="submission" date="2019-02" db="EMBL/GenBank/DDBJ databases">
        <authorList>
            <person name="Fomenkov A."/>
            <person name="Dubinina G."/>
            <person name="Grabovich M."/>
            <person name="Vincze T."/>
            <person name="Roberts R.J."/>
        </authorList>
    </citation>
    <scope>NUCLEOTIDE SEQUENCE [LARGE SCALE GENOMIC DNA]</scope>
    <source>
        <strain evidence="2 3">P</strain>
    </source>
</reference>
<dbReference type="GO" id="GO:0008270">
    <property type="term" value="F:zinc ion binding"/>
    <property type="evidence" value="ECO:0007669"/>
    <property type="project" value="TreeGrafter"/>
</dbReference>
<evidence type="ECO:0000313" key="3">
    <source>
        <dbReference type="Proteomes" id="UP000323824"/>
    </source>
</evidence>
<evidence type="ECO:0000259" key="1">
    <source>
        <dbReference type="Pfam" id="PF02811"/>
    </source>
</evidence>
<accession>A0A5C1QI28</accession>
<dbReference type="InterPro" id="IPR050243">
    <property type="entry name" value="PHP_phosphatase"/>
</dbReference>
<dbReference type="InterPro" id="IPR004013">
    <property type="entry name" value="PHP_dom"/>
</dbReference>
<gene>
    <name evidence="2" type="ORF">EW093_14770</name>
</gene>
<protein>
    <recommendedName>
        <fullName evidence="1">PHP domain-containing protein</fullName>
    </recommendedName>
</protein>
<evidence type="ECO:0000313" key="2">
    <source>
        <dbReference type="EMBL" id="QEN05902.1"/>
    </source>
</evidence>